<feature type="domain" description="ABC transporter" evidence="8">
    <location>
        <begin position="7"/>
        <end position="237"/>
    </location>
</feature>
<dbReference type="EMBL" id="VTWH01000002">
    <property type="protein sequence ID" value="KAA0970764.1"/>
    <property type="molecule type" value="Genomic_DNA"/>
</dbReference>
<evidence type="ECO:0000256" key="4">
    <source>
        <dbReference type="ARBA" id="ARBA00022840"/>
    </source>
</evidence>
<protein>
    <recommendedName>
        <fullName evidence="7">Spermidine/putrescine import ATP-binding protein PotA</fullName>
        <ecNumber evidence="7">7.6.2.11</ecNumber>
    </recommendedName>
</protein>
<keyword evidence="10" id="KW-1185">Reference proteome</keyword>
<comment type="catalytic activity">
    <reaction evidence="7">
        <text>ATP + H2O + polyamine-[polyamine-binding protein]Side 1 = ADP + phosphate + polyamineSide 2 + [polyamine-binding protein]Side 1.</text>
        <dbReference type="EC" id="7.6.2.11"/>
    </reaction>
</comment>
<dbReference type="InterPro" id="IPR050093">
    <property type="entry name" value="ABC_SmlMolc_Importer"/>
</dbReference>
<keyword evidence="2 7" id="KW-1003">Cell membrane</keyword>
<dbReference type="GO" id="GO:0005524">
    <property type="term" value="F:ATP binding"/>
    <property type="evidence" value="ECO:0007669"/>
    <property type="project" value="UniProtKB-KW"/>
</dbReference>
<comment type="function">
    <text evidence="7">Part of the ABC transporter complex PotABCD involved in spermidine/putrescine import. Responsible for energy coupling to the transport system.</text>
</comment>
<dbReference type="InterPro" id="IPR013611">
    <property type="entry name" value="Transp-assoc_OB_typ2"/>
</dbReference>
<dbReference type="GO" id="GO:0015697">
    <property type="term" value="P:quaternary ammonium group transport"/>
    <property type="evidence" value="ECO:0007669"/>
    <property type="project" value="UniProtKB-ARBA"/>
</dbReference>
<gene>
    <name evidence="7" type="primary">potA</name>
    <name evidence="9" type="ORF">FPY71_09810</name>
</gene>
<accession>A0A5B0DVJ7</accession>
<evidence type="ECO:0000259" key="8">
    <source>
        <dbReference type="PROSITE" id="PS50893"/>
    </source>
</evidence>
<dbReference type="RefSeq" id="WP_149300041.1">
    <property type="nucleotide sequence ID" value="NZ_VTWH01000002.1"/>
</dbReference>
<keyword evidence="1 7" id="KW-0813">Transport</keyword>
<evidence type="ECO:0000256" key="5">
    <source>
        <dbReference type="ARBA" id="ARBA00022967"/>
    </source>
</evidence>
<dbReference type="InterPro" id="IPR003593">
    <property type="entry name" value="AAA+_ATPase"/>
</dbReference>
<dbReference type="SUPFAM" id="SSF52540">
    <property type="entry name" value="P-loop containing nucleoside triphosphate hydrolases"/>
    <property type="match status" value="1"/>
</dbReference>
<dbReference type="GO" id="GO:0016887">
    <property type="term" value="F:ATP hydrolysis activity"/>
    <property type="evidence" value="ECO:0007669"/>
    <property type="project" value="InterPro"/>
</dbReference>
<dbReference type="InterPro" id="IPR005893">
    <property type="entry name" value="PotA-like"/>
</dbReference>
<dbReference type="Gene3D" id="2.40.50.100">
    <property type="match status" value="1"/>
</dbReference>
<organism evidence="9 10">
    <name type="scientific">Aureimonas fodinaquatilis</name>
    <dbReference type="NCBI Taxonomy" id="2565783"/>
    <lineage>
        <taxon>Bacteria</taxon>
        <taxon>Pseudomonadati</taxon>
        <taxon>Pseudomonadota</taxon>
        <taxon>Alphaproteobacteria</taxon>
        <taxon>Hyphomicrobiales</taxon>
        <taxon>Aurantimonadaceae</taxon>
        <taxon>Aureimonas</taxon>
    </lineage>
</organism>
<keyword evidence="4 7" id="KW-0067">ATP-binding</keyword>
<evidence type="ECO:0000256" key="3">
    <source>
        <dbReference type="ARBA" id="ARBA00022741"/>
    </source>
</evidence>
<dbReference type="InterPro" id="IPR017871">
    <property type="entry name" value="ABC_transporter-like_CS"/>
</dbReference>
<sequence length="353" mass="38048">MTDSSTLTLTSLTKTYGSHKAVDGVDLFVGNGEFLSLLGPSGCGKTSLLRLIAGFIQPDHGRIHCGGDDITELPPYSRNLGVVFQNYALFPHMTAAENVGYGLKIRRVPRASAQERITRALDRVGLQNAGGRYPSQLSGGMQQRVALARALVIEPKILLLDEPLSALDKHLREDMQVELRLLQQRIGVTTIFVTHDQEEAMTLSNRVAVMQGGRVQQIGTPNEVYLQPSNKFVATFLGTTNLMQSKVLSSAGSEVTVMIDGWAAQVSDTGAVNPGDEVQIAVRPENLLITREGNGIAGTISDIIFQGHRLIVLFTSHEGKELRSFTSPSPLGFSKGDAVVARFASDHASVLSA</sequence>
<dbReference type="PROSITE" id="PS00211">
    <property type="entry name" value="ABC_TRANSPORTER_1"/>
    <property type="match status" value="1"/>
</dbReference>
<dbReference type="InterPro" id="IPR027417">
    <property type="entry name" value="P-loop_NTPase"/>
</dbReference>
<evidence type="ECO:0000256" key="6">
    <source>
        <dbReference type="ARBA" id="ARBA00023136"/>
    </source>
</evidence>
<dbReference type="PROSITE" id="PS50893">
    <property type="entry name" value="ABC_TRANSPORTER_2"/>
    <property type="match status" value="1"/>
</dbReference>
<dbReference type="EC" id="7.6.2.11" evidence="7"/>
<evidence type="ECO:0000313" key="9">
    <source>
        <dbReference type="EMBL" id="KAA0970764.1"/>
    </source>
</evidence>
<evidence type="ECO:0000256" key="7">
    <source>
        <dbReference type="RuleBase" id="RU364083"/>
    </source>
</evidence>
<dbReference type="InterPro" id="IPR008995">
    <property type="entry name" value="Mo/tungstate-bd_C_term_dom"/>
</dbReference>
<dbReference type="GO" id="GO:0043190">
    <property type="term" value="C:ATP-binding cassette (ABC) transporter complex"/>
    <property type="evidence" value="ECO:0007669"/>
    <property type="project" value="InterPro"/>
</dbReference>
<name>A0A5B0DVJ7_9HYPH</name>
<evidence type="ECO:0000256" key="1">
    <source>
        <dbReference type="ARBA" id="ARBA00022448"/>
    </source>
</evidence>
<dbReference type="SUPFAM" id="SSF50331">
    <property type="entry name" value="MOP-like"/>
    <property type="match status" value="1"/>
</dbReference>
<comment type="subunit">
    <text evidence="7">The complex is composed of two ATP-binding proteins (PotA), two transmembrane proteins (PotB and PotC) and a solute-binding protein (PotD).</text>
</comment>
<dbReference type="AlphaFoldDB" id="A0A5B0DVJ7"/>
<dbReference type="FunFam" id="3.40.50.300:FF:000425">
    <property type="entry name" value="Probable ABC transporter, ATP-binding subunit"/>
    <property type="match status" value="1"/>
</dbReference>
<keyword evidence="3 7" id="KW-0547">Nucleotide-binding</keyword>
<dbReference type="InterPro" id="IPR003439">
    <property type="entry name" value="ABC_transporter-like_ATP-bd"/>
</dbReference>
<dbReference type="Pfam" id="PF08402">
    <property type="entry name" value="TOBE_2"/>
    <property type="match status" value="1"/>
</dbReference>
<comment type="similarity">
    <text evidence="7">Belongs to the ABC transporter superfamily. Spermidine/putrescine importer (TC 3.A.1.11.1) family.</text>
</comment>
<dbReference type="SMART" id="SM00382">
    <property type="entry name" value="AAA"/>
    <property type="match status" value="1"/>
</dbReference>
<reference evidence="9 10" key="1">
    <citation type="submission" date="2019-08" db="EMBL/GenBank/DDBJ databases">
        <title>Aureimonas fodiniaquatilis sp. nov., isolated from a coal mine wastewater.</title>
        <authorList>
            <person name="Kim W."/>
        </authorList>
    </citation>
    <scope>NUCLEOTIDE SEQUENCE [LARGE SCALE GENOMIC DNA]</scope>
    <source>
        <strain evidence="9 10">CAU 1482</strain>
    </source>
</reference>
<dbReference type="GO" id="GO:0015417">
    <property type="term" value="F:ABC-type polyamine transporter activity"/>
    <property type="evidence" value="ECO:0007669"/>
    <property type="project" value="UniProtKB-EC"/>
</dbReference>
<dbReference type="OrthoDB" id="9807242at2"/>
<dbReference type="NCBIfam" id="TIGR01187">
    <property type="entry name" value="potA"/>
    <property type="match status" value="1"/>
</dbReference>
<evidence type="ECO:0000313" key="10">
    <source>
        <dbReference type="Proteomes" id="UP000324738"/>
    </source>
</evidence>
<dbReference type="Proteomes" id="UP000324738">
    <property type="component" value="Unassembled WGS sequence"/>
</dbReference>
<keyword evidence="6 7" id="KW-0472">Membrane</keyword>
<dbReference type="PANTHER" id="PTHR42781">
    <property type="entry name" value="SPERMIDINE/PUTRESCINE IMPORT ATP-BINDING PROTEIN POTA"/>
    <property type="match status" value="1"/>
</dbReference>
<evidence type="ECO:0000256" key="2">
    <source>
        <dbReference type="ARBA" id="ARBA00022475"/>
    </source>
</evidence>
<keyword evidence="5 7" id="KW-1278">Translocase</keyword>
<comment type="caution">
    <text evidence="9">The sequence shown here is derived from an EMBL/GenBank/DDBJ whole genome shotgun (WGS) entry which is preliminary data.</text>
</comment>
<dbReference type="PANTHER" id="PTHR42781:SF4">
    <property type="entry name" value="SPERMIDINE_PUTRESCINE IMPORT ATP-BINDING PROTEIN POTA"/>
    <property type="match status" value="1"/>
</dbReference>
<proteinExistence type="inferred from homology"/>
<dbReference type="Pfam" id="PF00005">
    <property type="entry name" value="ABC_tran"/>
    <property type="match status" value="1"/>
</dbReference>
<dbReference type="Gene3D" id="3.40.50.300">
    <property type="entry name" value="P-loop containing nucleotide triphosphate hydrolases"/>
    <property type="match status" value="1"/>
</dbReference>